<protein>
    <recommendedName>
        <fullName evidence="3">Thioesterase family protein</fullName>
    </recommendedName>
</protein>
<accession>A0A328AUT2</accession>
<dbReference type="InterPro" id="IPR029069">
    <property type="entry name" value="HotDog_dom_sf"/>
</dbReference>
<dbReference type="Gene3D" id="3.10.129.10">
    <property type="entry name" value="Hotdog Thioesterase"/>
    <property type="match status" value="1"/>
</dbReference>
<dbReference type="AlphaFoldDB" id="A0A328AUT2"/>
<evidence type="ECO:0000313" key="2">
    <source>
        <dbReference type="Proteomes" id="UP000249842"/>
    </source>
</evidence>
<evidence type="ECO:0000313" key="1">
    <source>
        <dbReference type="EMBL" id="RAK58387.1"/>
    </source>
</evidence>
<dbReference type="SUPFAM" id="SSF54637">
    <property type="entry name" value="Thioesterase/thiol ester dehydrase-isomerase"/>
    <property type="match status" value="1"/>
</dbReference>
<organism evidence="1 2">
    <name type="scientific">Phenylobacterium hankyongense</name>
    <dbReference type="NCBI Taxonomy" id="1813876"/>
    <lineage>
        <taxon>Bacteria</taxon>
        <taxon>Pseudomonadati</taxon>
        <taxon>Pseudomonadota</taxon>
        <taxon>Alphaproteobacteria</taxon>
        <taxon>Caulobacterales</taxon>
        <taxon>Caulobacteraceae</taxon>
        <taxon>Phenylobacterium</taxon>
    </lineage>
</organism>
<reference evidence="2" key="1">
    <citation type="submission" date="2018-05" db="EMBL/GenBank/DDBJ databases">
        <authorList>
            <person name="Li X."/>
        </authorList>
    </citation>
    <scope>NUCLEOTIDE SEQUENCE [LARGE SCALE GENOMIC DNA]</scope>
    <source>
        <strain evidence="2">HKS-05</strain>
    </source>
</reference>
<dbReference type="EMBL" id="QFYP01000001">
    <property type="protein sequence ID" value="RAK58387.1"/>
    <property type="molecule type" value="Genomic_DNA"/>
</dbReference>
<evidence type="ECO:0008006" key="3">
    <source>
        <dbReference type="Google" id="ProtNLM"/>
    </source>
</evidence>
<keyword evidence="2" id="KW-1185">Reference proteome</keyword>
<comment type="caution">
    <text evidence="1">The sequence shown here is derived from an EMBL/GenBank/DDBJ whole genome shotgun (WGS) entry which is preliminary data.</text>
</comment>
<gene>
    <name evidence="1" type="ORF">DJ021_00460</name>
</gene>
<name>A0A328AUT2_9CAUL</name>
<dbReference type="Proteomes" id="UP000249842">
    <property type="component" value="Unassembled WGS sequence"/>
</dbReference>
<proteinExistence type="predicted"/>
<sequence length="248" mass="25587">MIGQQFCGPPNSGNGGYVCGVLAKDIDGPATSVLRARVPLDVELHLETENGALLMTDADGALVGKSQAASGAELPTPPEPPSLEAARAAGRGYVGLEQRFHPICFTCGPERHEGDGLRVFAGQIEGAPLGHLAGVWTPHAAFADAAGLATTEVVWAALDCPGYFAWVAKEGRHGALLGTMTGEVLRRPRVGEACIVTAWPLAREGRKELAGVALFSATGELMARGHQVWIVMGPPAPAVAEAPATASA</sequence>